<proteinExistence type="predicted"/>
<reference evidence="12 14" key="3">
    <citation type="submission" date="2020-07" db="EMBL/GenBank/DDBJ databases">
        <title>A long reads based de novo assembly of the rainbow trout Arlee double haploid line genome.</title>
        <authorList>
            <person name="Gao G."/>
            <person name="Palti Y."/>
        </authorList>
    </citation>
    <scope>NUCLEOTIDE SEQUENCE [LARGE SCALE GENOMIC DNA]</scope>
</reference>
<accession>A0A060WHR8</accession>
<feature type="transmembrane region" description="Helical" evidence="9">
    <location>
        <begin position="48"/>
        <end position="69"/>
    </location>
</feature>
<evidence type="ECO:0000256" key="9">
    <source>
        <dbReference type="SAM" id="Phobius"/>
    </source>
</evidence>
<feature type="transmembrane region" description="Helical" evidence="9">
    <location>
        <begin position="189"/>
        <end position="212"/>
    </location>
</feature>
<sequence>MSEVLTVDAILFGFLVFSGILGNILVIHVVFQSDIGNLSHRLPPSDIILVNLSLANLLTSLFRTVPIFVSDLGLDVSLSQGWCRLFMLLWVWWRAVGCWVTLTLSAFHCATLKRQHVAMGPLAQEHERRKVWVALGLVWGLNLAFSLPALVYTTHVQGNATVELMVISCTTRPLLGCMWEFPSEEQGSAFASTSLVLNEVVPLMLMVGTNLATLHSLAKHIRAVTSTGEAGGGTHGELDRHVSSERKASHVIMLLVMLFVVCWVLQVAAVTYYNHNRGLHAEELLTVAHFSASVFVGFSPMVVALGHGKLRKRIMKMIAGCADRVKCQQEKIIDESKAPDTRETTAKQTVFTIQKEREVIK</sequence>
<reference evidence="11" key="1">
    <citation type="journal article" date="2014" name="Nat. Commun.">
        <title>The rainbow trout genome provides novel insights into evolution after whole-genome duplication in vertebrates.</title>
        <authorList>
            <person name="Berthelot C."/>
            <person name="Brunet F."/>
            <person name="Chalopin D."/>
            <person name="Juanchich A."/>
            <person name="Bernard M."/>
            <person name="Noel B."/>
            <person name="Bento P."/>
            <person name="Da Silva C."/>
            <person name="Labadie K."/>
            <person name="Alberti A."/>
            <person name="Aury J.M."/>
            <person name="Louis A."/>
            <person name="Dehais P."/>
            <person name="Bardou P."/>
            <person name="Montfort J."/>
            <person name="Klopp C."/>
            <person name="Cabau C."/>
            <person name="Gaspin C."/>
            <person name="Thorgaard G.H."/>
            <person name="Boussaha M."/>
            <person name="Quillet E."/>
            <person name="Guyomard R."/>
            <person name="Galiana D."/>
            <person name="Bobe J."/>
            <person name="Volff J.N."/>
            <person name="Genet C."/>
            <person name="Wincker P."/>
            <person name="Jaillon O."/>
            <person name="Roest Crollius H."/>
            <person name="Guiguen Y."/>
        </authorList>
    </citation>
    <scope>NUCLEOTIDE SEQUENCE [LARGE SCALE GENOMIC DNA]</scope>
</reference>
<dbReference type="OrthoDB" id="9935175at2759"/>
<evidence type="ECO:0000313" key="12">
    <source>
        <dbReference type="Ensembl" id="ENSOMYP00000047576.1"/>
    </source>
</evidence>
<dbReference type="GeneID" id="110495186"/>
<keyword evidence="2" id="KW-0716">Sensory transduction</keyword>
<dbReference type="GeneTree" id="ENSGT00650000093633"/>
<evidence type="ECO:0000313" key="14">
    <source>
        <dbReference type="Proteomes" id="UP000694395"/>
    </source>
</evidence>
<dbReference type="Gene3D" id="1.20.1070.10">
    <property type="entry name" value="Rhodopsin 7-helix transmembrane proteins"/>
    <property type="match status" value="1"/>
</dbReference>
<dbReference type="STRING" id="8022.A0A060WHR8"/>
<feature type="domain" description="G-protein coupled receptors family 1 profile" evidence="10">
    <location>
        <begin position="22"/>
        <end position="264"/>
    </location>
</feature>
<gene>
    <name evidence="12" type="primary">LOC110495186</name>
    <name evidence="11" type="ORF">GSONMT00076090001</name>
</gene>
<keyword evidence="4 9" id="KW-1133">Transmembrane helix</keyword>
<dbReference type="AlphaFoldDB" id="A0A060WHR8"/>
<keyword evidence="6 9" id="KW-0472">Membrane</keyword>
<feature type="transmembrane region" description="Helical" evidence="9">
    <location>
        <begin position="6"/>
        <end position="27"/>
    </location>
</feature>
<evidence type="ECO:0000256" key="8">
    <source>
        <dbReference type="ARBA" id="ARBA00023224"/>
    </source>
</evidence>
<keyword evidence="3 9" id="KW-0812">Transmembrane</keyword>
<evidence type="ECO:0000256" key="3">
    <source>
        <dbReference type="ARBA" id="ARBA00022692"/>
    </source>
</evidence>
<evidence type="ECO:0000256" key="4">
    <source>
        <dbReference type="ARBA" id="ARBA00022989"/>
    </source>
</evidence>
<comment type="subcellular location">
    <subcellularLocation>
        <location evidence="1">Membrane</location>
        <topology evidence="1">Multi-pass membrane protein</topology>
    </subcellularLocation>
</comment>
<dbReference type="PANTHER" id="PTHR11394">
    <property type="entry name" value="TASTE RECEPTOR TYPE 2"/>
    <property type="match status" value="1"/>
</dbReference>
<keyword evidence="5" id="KW-0297">G-protein coupled receptor</keyword>
<keyword evidence="14" id="KW-1185">Reference proteome</keyword>
<dbReference type="GO" id="GO:0004930">
    <property type="term" value="F:G protein-coupled receptor activity"/>
    <property type="evidence" value="ECO:0007669"/>
    <property type="project" value="UniProtKB-KW"/>
</dbReference>
<reference evidence="11" key="2">
    <citation type="submission" date="2014-03" db="EMBL/GenBank/DDBJ databases">
        <authorList>
            <person name="Genoscope - CEA"/>
        </authorList>
    </citation>
    <scope>NUCLEOTIDE SEQUENCE</scope>
</reference>
<dbReference type="InterPro" id="IPR017452">
    <property type="entry name" value="GPCR_Rhodpsn_7TM"/>
</dbReference>
<feature type="transmembrane region" description="Helical" evidence="9">
    <location>
        <begin position="131"/>
        <end position="152"/>
    </location>
</feature>
<evidence type="ECO:0000256" key="2">
    <source>
        <dbReference type="ARBA" id="ARBA00022606"/>
    </source>
</evidence>
<feature type="transmembrane region" description="Helical" evidence="9">
    <location>
        <begin position="251"/>
        <end position="273"/>
    </location>
</feature>
<dbReference type="EMBL" id="FR904557">
    <property type="protein sequence ID" value="CDQ66798.1"/>
    <property type="molecule type" value="Genomic_DNA"/>
</dbReference>
<keyword evidence="8" id="KW-0807">Transducer</keyword>
<dbReference type="Pfam" id="PF00001">
    <property type="entry name" value="7tm_1"/>
    <property type="match status" value="1"/>
</dbReference>
<evidence type="ECO:0000313" key="13">
    <source>
        <dbReference type="Proteomes" id="UP000193380"/>
    </source>
</evidence>
<organism evidence="11 13">
    <name type="scientific">Oncorhynchus mykiss</name>
    <name type="common">Rainbow trout</name>
    <name type="synonym">Salmo gairdneri</name>
    <dbReference type="NCBI Taxonomy" id="8022"/>
    <lineage>
        <taxon>Eukaryota</taxon>
        <taxon>Metazoa</taxon>
        <taxon>Chordata</taxon>
        <taxon>Craniata</taxon>
        <taxon>Vertebrata</taxon>
        <taxon>Euteleostomi</taxon>
        <taxon>Actinopterygii</taxon>
        <taxon>Neopterygii</taxon>
        <taxon>Teleostei</taxon>
        <taxon>Protacanthopterygii</taxon>
        <taxon>Salmoniformes</taxon>
        <taxon>Salmonidae</taxon>
        <taxon>Salmoninae</taxon>
        <taxon>Oncorhynchus</taxon>
    </lineage>
</organism>
<dbReference type="PRINTS" id="PR00237">
    <property type="entry name" value="GPCRRHODOPSN"/>
</dbReference>
<dbReference type="Proteomes" id="UP000193380">
    <property type="component" value="Unassembled WGS sequence"/>
</dbReference>
<dbReference type="PaxDb" id="8022-A0A060WHR8"/>
<dbReference type="KEGG" id="omy:110495186"/>
<name>A0A060WHR8_ONCMY</name>
<dbReference type="InterPro" id="IPR000276">
    <property type="entry name" value="GPCR_Rhodpsn"/>
</dbReference>
<keyword evidence="7" id="KW-0675">Receptor</keyword>
<dbReference type="PROSITE" id="PS50262">
    <property type="entry name" value="G_PROTEIN_RECEP_F1_2"/>
    <property type="match status" value="1"/>
</dbReference>
<protein>
    <submittedName>
        <fullName evidence="12">Olfactory receptor class A related 4</fullName>
    </submittedName>
</protein>
<dbReference type="Proteomes" id="UP000694395">
    <property type="component" value="Chromosome 17"/>
</dbReference>
<dbReference type="SUPFAM" id="SSF81321">
    <property type="entry name" value="Family A G protein-coupled receptor-like"/>
    <property type="match status" value="1"/>
</dbReference>
<evidence type="ECO:0000256" key="5">
    <source>
        <dbReference type="ARBA" id="ARBA00023040"/>
    </source>
</evidence>
<evidence type="ECO:0000256" key="1">
    <source>
        <dbReference type="ARBA" id="ARBA00004141"/>
    </source>
</evidence>
<evidence type="ECO:0000256" key="7">
    <source>
        <dbReference type="ARBA" id="ARBA00023170"/>
    </source>
</evidence>
<evidence type="ECO:0000256" key="6">
    <source>
        <dbReference type="ARBA" id="ARBA00023136"/>
    </source>
</evidence>
<dbReference type="Ensembl" id="ENSOMYT00000051759.2">
    <property type="protein sequence ID" value="ENSOMYP00000047576.1"/>
    <property type="gene ID" value="ENSOMYG00000021705.2"/>
</dbReference>
<dbReference type="PANTHER" id="PTHR11394:SF72">
    <property type="entry name" value="OLFACTORY RECEPTOR CLASS A-LIKE PROTEIN 4"/>
    <property type="match status" value="1"/>
</dbReference>
<reference evidence="12" key="4">
    <citation type="submission" date="2025-05" db="UniProtKB">
        <authorList>
            <consortium name="Ensembl"/>
        </authorList>
    </citation>
    <scope>IDENTIFICATION</scope>
</reference>
<evidence type="ECO:0000259" key="10">
    <source>
        <dbReference type="PROSITE" id="PS50262"/>
    </source>
</evidence>
<feature type="transmembrane region" description="Helical" evidence="9">
    <location>
        <begin position="285"/>
        <end position="306"/>
    </location>
</feature>
<dbReference type="RefSeq" id="XP_021426178.1">
    <property type="nucleotide sequence ID" value="XM_021570503.2"/>
</dbReference>
<feature type="transmembrane region" description="Helical" evidence="9">
    <location>
        <begin position="89"/>
        <end position="110"/>
    </location>
</feature>
<dbReference type="CDD" id="cd00637">
    <property type="entry name" value="7tm_classA_rhodopsin-like"/>
    <property type="match status" value="1"/>
</dbReference>
<dbReference type="GO" id="GO:0016020">
    <property type="term" value="C:membrane"/>
    <property type="evidence" value="ECO:0007669"/>
    <property type="project" value="UniProtKB-SubCell"/>
</dbReference>
<evidence type="ECO:0000313" key="11">
    <source>
        <dbReference type="EMBL" id="CDQ66798.1"/>
    </source>
</evidence>